<protein>
    <submittedName>
        <fullName evidence="1">Uncharacterized protein</fullName>
    </submittedName>
</protein>
<evidence type="ECO:0000313" key="1">
    <source>
        <dbReference type="EMBL" id="KRQ99267.1"/>
    </source>
</evidence>
<dbReference type="RefSeq" id="WP_057853919.1">
    <property type="nucleotide sequence ID" value="NZ_LLXX01000173.1"/>
</dbReference>
<proteinExistence type="predicted"/>
<accession>A0A0R3KV14</accession>
<evidence type="ECO:0000313" key="2">
    <source>
        <dbReference type="Proteomes" id="UP000051913"/>
    </source>
</evidence>
<gene>
    <name evidence="1" type="ORF">CP49_11765</name>
</gene>
<dbReference type="EMBL" id="LLXX01000173">
    <property type="protein sequence ID" value="KRQ99267.1"/>
    <property type="molecule type" value="Genomic_DNA"/>
</dbReference>
<dbReference type="AlphaFoldDB" id="A0A0R3KV14"/>
<reference evidence="1 2" key="1">
    <citation type="submission" date="2014-03" db="EMBL/GenBank/DDBJ databases">
        <title>Bradyrhizobium valentinum sp. nov., isolated from effective nodules of Lupinus mariae-josephae, a lupine endemic of basic-lime soils in Eastern Spain.</title>
        <authorList>
            <person name="Duran D."/>
            <person name="Rey L."/>
            <person name="Navarro A."/>
            <person name="Busquets A."/>
            <person name="Imperial J."/>
            <person name="Ruiz-Argueso T."/>
        </authorList>
    </citation>
    <scope>NUCLEOTIDE SEQUENCE [LARGE SCALE GENOMIC DNA]</scope>
    <source>
        <strain evidence="1 2">LmjM3</strain>
    </source>
</reference>
<sequence length="220" mass="24192">MSAYVKTETKYGRPEQSLDIHRFARDLAKAIGGKVIPQKPGEIPNERYASIELDGAAISFTAGWGRNEIEKVSVRISALGLNLSYNDMPRGPEFKTPEAKVSTARPLAAIAADIKRRVIDPGKAPIEKLREHAAACDRQRTDLRATADQLRKRYPGLSVTVKDDARHSATFYRNDNKGPYLSGSVGPDGSASIERIGSLTPEQFARVMAALYPVDAKERR</sequence>
<organism evidence="1 2">
    <name type="scientific">Bradyrhizobium valentinum</name>
    <dbReference type="NCBI Taxonomy" id="1518501"/>
    <lineage>
        <taxon>Bacteria</taxon>
        <taxon>Pseudomonadati</taxon>
        <taxon>Pseudomonadota</taxon>
        <taxon>Alphaproteobacteria</taxon>
        <taxon>Hyphomicrobiales</taxon>
        <taxon>Nitrobacteraceae</taxon>
        <taxon>Bradyrhizobium</taxon>
    </lineage>
</organism>
<comment type="caution">
    <text evidence="1">The sequence shown here is derived from an EMBL/GenBank/DDBJ whole genome shotgun (WGS) entry which is preliminary data.</text>
</comment>
<keyword evidence="2" id="KW-1185">Reference proteome</keyword>
<dbReference type="Proteomes" id="UP000051913">
    <property type="component" value="Unassembled WGS sequence"/>
</dbReference>
<name>A0A0R3KV14_9BRAD</name>